<comment type="caution">
    <text evidence="1">The sequence shown here is derived from an EMBL/GenBank/DDBJ whole genome shotgun (WGS) entry which is preliminary data.</text>
</comment>
<protein>
    <recommendedName>
        <fullName evidence="3">Rubrerythrin-like domain-containing protein</fullName>
    </recommendedName>
</protein>
<name>A0ABD5XSK9_9EURY</name>
<proteinExistence type="predicted"/>
<reference evidence="1 2" key="1">
    <citation type="journal article" date="2019" name="Int. J. Syst. Evol. Microbiol.">
        <title>The Global Catalogue of Microorganisms (GCM) 10K type strain sequencing project: providing services to taxonomists for standard genome sequencing and annotation.</title>
        <authorList>
            <consortium name="The Broad Institute Genomics Platform"/>
            <consortium name="The Broad Institute Genome Sequencing Center for Infectious Disease"/>
            <person name="Wu L."/>
            <person name="Ma J."/>
        </authorList>
    </citation>
    <scope>NUCLEOTIDE SEQUENCE [LARGE SCALE GENOMIC DNA]</scope>
    <source>
        <strain evidence="1 2">DT92</strain>
    </source>
</reference>
<evidence type="ECO:0000313" key="2">
    <source>
        <dbReference type="Proteomes" id="UP001596368"/>
    </source>
</evidence>
<dbReference type="Proteomes" id="UP001596368">
    <property type="component" value="Unassembled WGS sequence"/>
</dbReference>
<keyword evidence="2" id="KW-1185">Reference proteome</keyword>
<organism evidence="1 2">
    <name type="scientific">Halobaculum litoreum</name>
    <dbReference type="NCBI Taxonomy" id="3031998"/>
    <lineage>
        <taxon>Archaea</taxon>
        <taxon>Methanobacteriati</taxon>
        <taxon>Methanobacteriota</taxon>
        <taxon>Stenosarchaea group</taxon>
        <taxon>Halobacteria</taxon>
        <taxon>Halobacteriales</taxon>
        <taxon>Haloferacaceae</taxon>
        <taxon>Halobaculum</taxon>
    </lineage>
</organism>
<dbReference type="AlphaFoldDB" id="A0ABD5XSK9"/>
<accession>A0ABD5XSK9</accession>
<dbReference type="EMBL" id="JBHSZG010000002">
    <property type="protein sequence ID" value="MFC7137581.1"/>
    <property type="molecule type" value="Genomic_DNA"/>
</dbReference>
<evidence type="ECO:0000313" key="1">
    <source>
        <dbReference type="EMBL" id="MFC7137581.1"/>
    </source>
</evidence>
<gene>
    <name evidence="1" type="ORF">ACFQRB_16280</name>
</gene>
<sequence length="54" mass="5720">MLGLRYYVCEACDAVHADAGEPTACGRCGDGAFVDVSATVRGDDYFTRGLSRNS</sequence>
<evidence type="ECO:0008006" key="3">
    <source>
        <dbReference type="Google" id="ProtNLM"/>
    </source>
</evidence>